<dbReference type="EMBL" id="BHXQ01000005">
    <property type="protein sequence ID" value="GCC52405.1"/>
    <property type="molecule type" value="Genomic_DNA"/>
</dbReference>
<gene>
    <name evidence="1" type="ORF">SanaruYs_26420</name>
</gene>
<protein>
    <submittedName>
        <fullName evidence="1">Membrane receptor RagA</fullName>
    </submittedName>
</protein>
<keyword evidence="2" id="KW-1185">Reference proteome</keyword>
<dbReference type="InterPro" id="IPR043741">
    <property type="entry name" value="DUF5686"/>
</dbReference>
<dbReference type="RefSeq" id="WP_127123065.1">
    <property type="nucleotide sequence ID" value="NZ_BHXQ01000005.1"/>
</dbReference>
<dbReference type="OrthoDB" id="983143at2"/>
<dbReference type="Gene3D" id="2.60.40.1120">
    <property type="entry name" value="Carboxypeptidase-like, regulatory domain"/>
    <property type="match status" value="1"/>
</dbReference>
<reference evidence="1 2" key="1">
    <citation type="submission" date="2018-11" db="EMBL/GenBank/DDBJ databases">
        <title>Chryseotalea sanarue gen. nov., sp., nov., a member of the family Cytophagaceae, isolated from a brackish lake in Hamamatsu Japan.</title>
        <authorList>
            <person name="Maejima Y."/>
            <person name="Iino T."/>
            <person name="Muraguchi Y."/>
            <person name="Fukuda K."/>
            <person name="Ohkuma M."/>
            <person name="Moriuchi R."/>
            <person name="Dohra H."/>
            <person name="Kimbara K."/>
            <person name="Shintani M."/>
        </authorList>
    </citation>
    <scope>NUCLEOTIDE SEQUENCE [LARGE SCALE GENOMIC DNA]</scope>
    <source>
        <strain evidence="1 2">Ys</strain>
    </source>
</reference>
<sequence length="869" mass="99621">MKISFTISLLLSVVQLTIAGGLRGNIKADDGSNLGYATIYVKQIGSGTTTNENGLYDISLPAGQYEIVFQYVGFETQTLNVTIGEGYTELNVVMKSQTVVLQNITVRAGKEDPAYTIMRKAIAKAKYHSQQLDFYSAQVYIKGTGQLKDYPWLLKKEMEKEGIEKDRVYISESVSEIEYRRPNTFKEKTISVYSDGKDNNTSPNGYIFGSFYSPEIVETVSPLSPKAFSYYRFEYEGTFKDRSYEVSRIKVTPRSRGDNVFEGMLFIVEDAWSIHSIDFTTTKLGITFKMKQVYAPIEDKAWLPVSHRYQVDAKVFGFEFEANYLATLSNYKIELNKDLFVEDMEVIDEKLEKAKAKEVESRFSKEAQDLQKRMEGGKEITRKELRTIVKEYEKQEAKAQKEPEVISNYTQEKDSISFKKDTTYWNAIRPVPLTRAEIKGYVKVDSLAVIEQKKEVGDTTKQRKHKGFQPWDLITGDSYKVSKHSNFSIETPTGGFNTVEGFNLIYKVRFGTILQDTNKTRLMITPTFRYAFARERAAGKVNFSLRNKNYRLNIEGGRYIKQFNANEAIFPPINTISTLFFERNFMKIYQRDFVEARLRKSITPKFSFDATVEWAQRSAMVNTSDYKIVDRDHIEGYTSNNPFSRELNSEILTPDHNALVASVNFSAKPWLKYRIRNGKKLAIDDSSPVLRFNYTKGIDALSSDVNFDHIEAGIRHSFDIGVRGRLDFDLGAGAFLNDRSLYFMDYKHFAGNLTFITTSSPVGSYRLLDYYNYSTSDMYFTGSVHYQFRRFIVTALPYARMLGIRENVFVNYLATPSSRNYTELGYSIDGILRIFRVEAAAAFENGKYVDWGVRVGIATNISVRFSDND</sequence>
<organism evidence="1 2">
    <name type="scientific">Chryseotalea sanaruensis</name>
    <dbReference type="NCBI Taxonomy" id="2482724"/>
    <lineage>
        <taxon>Bacteria</taxon>
        <taxon>Pseudomonadati</taxon>
        <taxon>Bacteroidota</taxon>
        <taxon>Cytophagia</taxon>
        <taxon>Cytophagales</taxon>
        <taxon>Chryseotaleaceae</taxon>
        <taxon>Chryseotalea</taxon>
    </lineage>
</organism>
<dbReference type="SUPFAM" id="SSF49464">
    <property type="entry name" value="Carboxypeptidase regulatory domain-like"/>
    <property type="match status" value="1"/>
</dbReference>
<dbReference type="AlphaFoldDB" id="A0A401UC04"/>
<evidence type="ECO:0000313" key="2">
    <source>
        <dbReference type="Proteomes" id="UP000288227"/>
    </source>
</evidence>
<keyword evidence="1" id="KW-0675">Receptor</keyword>
<proteinExistence type="predicted"/>
<dbReference type="InterPro" id="IPR008969">
    <property type="entry name" value="CarboxyPept-like_regulatory"/>
</dbReference>
<name>A0A401UC04_9BACT</name>
<dbReference type="Pfam" id="PF13715">
    <property type="entry name" value="CarbopepD_reg_2"/>
    <property type="match status" value="1"/>
</dbReference>
<evidence type="ECO:0000313" key="1">
    <source>
        <dbReference type="EMBL" id="GCC52405.1"/>
    </source>
</evidence>
<dbReference type="Pfam" id="PF18939">
    <property type="entry name" value="DUF5686"/>
    <property type="match status" value="1"/>
</dbReference>
<accession>A0A401UC04</accession>
<comment type="caution">
    <text evidence="1">The sequence shown here is derived from an EMBL/GenBank/DDBJ whole genome shotgun (WGS) entry which is preliminary data.</text>
</comment>
<dbReference type="Proteomes" id="UP000288227">
    <property type="component" value="Unassembled WGS sequence"/>
</dbReference>